<evidence type="ECO:0008006" key="3">
    <source>
        <dbReference type="Google" id="ProtNLM"/>
    </source>
</evidence>
<sequence length="425" mass="47093">MAVLPEYTFSSIPSYSPIPRHGEERIEYTPRPEATVPEGNFIKAWKHATLILPNQGETNRLPTYGQNSVVSGELHLSTPKDVLRIVLKLEGRMYLSIAEGPSGSTTSNTVSSKTILWSQEGSNSFLNTCPTVLPFCLQFPSTFSNDGRLYKLPPSFEASFLGISALIAQCTYCLRLSITMRRRTRLGSWKTSKSYTLFLDYRPRARARHRLSSRDSVFAGVKTEPADWLQLISTMGVRSNSKVESIDCHFVLPSASTFALTDAVPFHIQLHGSLTSLRELLPPACPLLVPQPLFGSRPIGSSTRTLPIQVLITRQVVVEVNERRSLKNTILGVGRIWPLPPPITRPEDDPLAEISVGWEGQVQCGSGAIAPGFSTGNLLVKDYIMLILTPPNSRTSPLRELQIVHPIRLVTDPWVDTDTLHPQDT</sequence>
<name>A0A369JU07_HYPMA</name>
<dbReference type="AlphaFoldDB" id="A0A369JU07"/>
<evidence type="ECO:0000313" key="2">
    <source>
        <dbReference type="Proteomes" id="UP000076154"/>
    </source>
</evidence>
<keyword evidence="2" id="KW-1185">Reference proteome</keyword>
<dbReference type="InterPro" id="IPR014752">
    <property type="entry name" value="Arrestin-like_C"/>
</dbReference>
<dbReference type="Proteomes" id="UP000076154">
    <property type="component" value="Unassembled WGS sequence"/>
</dbReference>
<dbReference type="InParanoid" id="A0A369JU07"/>
<comment type="caution">
    <text evidence="1">The sequence shown here is derived from an EMBL/GenBank/DDBJ whole genome shotgun (WGS) entry which is preliminary data.</text>
</comment>
<dbReference type="EMBL" id="LUEZ02000041">
    <property type="protein sequence ID" value="RDB24842.1"/>
    <property type="molecule type" value="Genomic_DNA"/>
</dbReference>
<evidence type="ECO:0000313" key="1">
    <source>
        <dbReference type="EMBL" id="RDB24842.1"/>
    </source>
</evidence>
<gene>
    <name evidence="1" type="ORF">Hypma_007770</name>
</gene>
<proteinExistence type="predicted"/>
<protein>
    <recommendedName>
        <fullName evidence="3">Arrestin-like N-terminal domain-containing protein</fullName>
    </recommendedName>
</protein>
<dbReference type="OrthoDB" id="3252135at2759"/>
<reference evidence="1" key="1">
    <citation type="submission" date="2018-04" db="EMBL/GenBank/DDBJ databases">
        <title>Whole genome sequencing of Hypsizygus marmoreus.</title>
        <authorList>
            <person name="Choi I.-G."/>
            <person name="Min B."/>
            <person name="Kim J.-G."/>
            <person name="Kim S."/>
            <person name="Oh Y.-L."/>
            <person name="Kong W.-S."/>
            <person name="Park H."/>
            <person name="Jeong J."/>
            <person name="Song E.-S."/>
        </authorList>
    </citation>
    <scope>NUCLEOTIDE SEQUENCE [LARGE SCALE GENOMIC DNA]</scope>
    <source>
        <strain evidence="1">51987-8</strain>
    </source>
</reference>
<accession>A0A369JU07</accession>
<dbReference type="Gene3D" id="2.60.40.640">
    <property type="match status" value="1"/>
</dbReference>
<organism evidence="1 2">
    <name type="scientific">Hypsizygus marmoreus</name>
    <name type="common">White beech mushroom</name>
    <name type="synonym">Agaricus marmoreus</name>
    <dbReference type="NCBI Taxonomy" id="39966"/>
    <lineage>
        <taxon>Eukaryota</taxon>
        <taxon>Fungi</taxon>
        <taxon>Dikarya</taxon>
        <taxon>Basidiomycota</taxon>
        <taxon>Agaricomycotina</taxon>
        <taxon>Agaricomycetes</taxon>
        <taxon>Agaricomycetidae</taxon>
        <taxon>Agaricales</taxon>
        <taxon>Tricholomatineae</taxon>
        <taxon>Lyophyllaceae</taxon>
        <taxon>Hypsizygus</taxon>
    </lineage>
</organism>